<protein>
    <submittedName>
        <fullName evidence="2">Uncharacterized protein</fullName>
    </submittedName>
</protein>
<dbReference type="Proteomes" id="UP001266305">
    <property type="component" value="Unassembled WGS sequence"/>
</dbReference>
<evidence type="ECO:0000313" key="2">
    <source>
        <dbReference type="EMBL" id="KAK2093585.1"/>
    </source>
</evidence>
<reference evidence="2 3" key="1">
    <citation type="submission" date="2023-05" db="EMBL/GenBank/DDBJ databases">
        <title>B98-5 Cell Line De Novo Hybrid Assembly: An Optical Mapping Approach.</title>
        <authorList>
            <person name="Kananen K."/>
            <person name="Auerbach J.A."/>
            <person name="Kautto E."/>
            <person name="Blachly J.S."/>
        </authorList>
    </citation>
    <scope>NUCLEOTIDE SEQUENCE [LARGE SCALE GENOMIC DNA]</scope>
    <source>
        <strain evidence="2">B95-8</strain>
        <tissue evidence="2">Cell line</tissue>
    </source>
</reference>
<name>A0ABQ9U9X5_SAGOE</name>
<feature type="region of interest" description="Disordered" evidence="1">
    <location>
        <begin position="1"/>
        <end position="67"/>
    </location>
</feature>
<comment type="caution">
    <text evidence="2">The sequence shown here is derived from an EMBL/GenBank/DDBJ whole genome shotgun (WGS) entry which is preliminary data.</text>
</comment>
<dbReference type="EMBL" id="JASSZA010000014">
    <property type="protein sequence ID" value="KAK2093585.1"/>
    <property type="molecule type" value="Genomic_DNA"/>
</dbReference>
<keyword evidence="3" id="KW-1185">Reference proteome</keyword>
<sequence length="184" mass="20014">HPLHPPGIPGARRWSLLTPAQRRARPPEPVTRAPISAPRRPGTLREKSTTPNPLETASSSSCRRRGPRLRQDLRAPAVFYAVQRDPAPTGGDLERGECRGAQSAGWARLPGEGPRPPLGCLVPLWDGELFPASGPDTGSLPGQRFARVFRRRSLNHLVLLGLLSVSRDILLLEDSARPGTLKIC</sequence>
<evidence type="ECO:0000313" key="3">
    <source>
        <dbReference type="Proteomes" id="UP001266305"/>
    </source>
</evidence>
<evidence type="ECO:0000256" key="1">
    <source>
        <dbReference type="SAM" id="MobiDB-lite"/>
    </source>
</evidence>
<accession>A0ABQ9U9X5</accession>
<organism evidence="2 3">
    <name type="scientific">Saguinus oedipus</name>
    <name type="common">Cotton-top tamarin</name>
    <name type="synonym">Oedipomidas oedipus</name>
    <dbReference type="NCBI Taxonomy" id="9490"/>
    <lineage>
        <taxon>Eukaryota</taxon>
        <taxon>Metazoa</taxon>
        <taxon>Chordata</taxon>
        <taxon>Craniata</taxon>
        <taxon>Vertebrata</taxon>
        <taxon>Euteleostomi</taxon>
        <taxon>Mammalia</taxon>
        <taxon>Eutheria</taxon>
        <taxon>Euarchontoglires</taxon>
        <taxon>Primates</taxon>
        <taxon>Haplorrhini</taxon>
        <taxon>Platyrrhini</taxon>
        <taxon>Cebidae</taxon>
        <taxon>Callitrichinae</taxon>
        <taxon>Saguinus</taxon>
    </lineage>
</organism>
<feature type="non-terminal residue" evidence="2">
    <location>
        <position position="1"/>
    </location>
</feature>
<gene>
    <name evidence="2" type="ORF">P7K49_027323</name>
</gene>
<proteinExistence type="predicted"/>
<feature type="compositionally biased region" description="Polar residues" evidence="1">
    <location>
        <begin position="49"/>
        <end position="61"/>
    </location>
</feature>